<dbReference type="EMBL" id="CAUYUJ010014605">
    <property type="protein sequence ID" value="CAK0843745.1"/>
    <property type="molecule type" value="Genomic_DNA"/>
</dbReference>
<keyword evidence="3" id="KW-1185">Reference proteome</keyword>
<accession>A0ABN9TDS8</accession>
<protein>
    <submittedName>
        <fullName evidence="2">Uncharacterized protein</fullName>
    </submittedName>
</protein>
<proteinExistence type="predicted"/>
<dbReference type="Proteomes" id="UP001189429">
    <property type="component" value="Unassembled WGS sequence"/>
</dbReference>
<reference evidence="2" key="1">
    <citation type="submission" date="2023-10" db="EMBL/GenBank/DDBJ databases">
        <authorList>
            <person name="Chen Y."/>
            <person name="Shah S."/>
            <person name="Dougan E. K."/>
            <person name="Thang M."/>
            <person name="Chan C."/>
        </authorList>
    </citation>
    <scope>NUCLEOTIDE SEQUENCE [LARGE SCALE GENOMIC DNA]</scope>
</reference>
<evidence type="ECO:0000256" key="1">
    <source>
        <dbReference type="SAM" id="MobiDB-lite"/>
    </source>
</evidence>
<organism evidence="2 3">
    <name type="scientific">Prorocentrum cordatum</name>
    <dbReference type="NCBI Taxonomy" id="2364126"/>
    <lineage>
        <taxon>Eukaryota</taxon>
        <taxon>Sar</taxon>
        <taxon>Alveolata</taxon>
        <taxon>Dinophyceae</taxon>
        <taxon>Prorocentrales</taxon>
        <taxon>Prorocentraceae</taxon>
        <taxon>Prorocentrum</taxon>
    </lineage>
</organism>
<name>A0ABN9TDS8_9DINO</name>
<comment type="caution">
    <text evidence="2">The sequence shown here is derived from an EMBL/GenBank/DDBJ whole genome shotgun (WGS) entry which is preliminary data.</text>
</comment>
<feature type="region of interest" description="Disordered" evidence="1">
    <location>
        <begin position="136"/>
        <end position="164"/>
    </location>
</feature>
<evidence type="ECO:0000313" key="3">
    <source>
        <dbReference type="Proteomes" id="UP001189429"/>
    </source>
</evidence>
<gene>
    <name evidence="2" type="ORF">PCOR1329_LOCUS37996</name>
</gene>
<sequence length="164" mass="17643">MKLSKGLHGSMVLQYATEGGEYGSAAFDSIPCDTYCPVVCFSAPNQNITMENISDGATVVKDTVKREIIFLVTNRMEMFQSSSTLAIELIAKNNGDSLKGIHSETVRVTASALRRILIGSLLGREDVLDFAFPTAAKQTSEEGDDTSETSDHSFQLAGPSDSPK</sequence>
<evidence type="ECO:0000313" key="2">
    <source>
        <dbReference type="EMBL" id="CAK0843745.1"/>
    </source>
</evidence>